<feature type="region of interest" description="Disordered" evidence="1">
    <location>
        <begin position="529"/>
        <end position="670"/>
    </location>
</feature>
<proteinExistence type="predicted"/>
<organism evidence="3 4">
    <name type="scientific">Lachancea nothofagi CBS 11611</name>
    <dbReference type="NCBI Taxonomy" id="1266666"/>
    <lineage>
        <taxon>Eukaryota</taxon>
        <taxon>Fungi</taxon>
        <taxon>Dikarya</taxon>
        <taxon>Ascomycota</taxon>
        <taxon>Saccharomycotina</taxon>
        <taxon>Saccharomycetes</taxon>
        <taxon>Saccharomycetales</taxon>
        <taxon>Saccharomycetaceae</taxon>
        <taxon>Lachancea</taxon>
    </lineage>
</organism>
<protein>
    <submittedName>
        <fullName evidence="3">LANO_0E03246g1_1</fullName>
    </submittedName>
</protein>
<name>A0A1G4JQW0_9SACH</name>
<feature type="compositionally biased region" description="Polar residues" evidence="1">
    <location>
        <begin position="336"/>
        <end position="351"/>
    </location>
</feature>
<dbReference type="AlphaFoldDB" id="A0A1G4JQW0"/>
<dbReference type="PANTHER" id="PTHR39147:SF1">
    <property type="entry name" value="PROTEIN SPT21"/>
    <property type="match status" value="1"/>
</dbReference>
<feature type="region of interest" description="Disordered" evidence="1">
    <location>
        <begin position="418"/>
        <end position="437"/>
    </location>
</feature>
<feature type="compositionally biased region" description="Basic and acidic residues" evidence="1">
    <location>
        <begin position="648"/>
        <end position="670"/>
    </location>
</feature>
<gene>
    <name evidence="3" type="ORF">LANO_0E03246G</name>
</gene>
<evidence type="ECO:0000313" key="4">
    <source>
        <dbReference type="Proteomes" id="UP000189911"/>
    </source>
</evidence>
<accession>A0A1G4JQW0</accession>
<evidence type="ECO:0000256" key="1">
    <source>
        <dbReference type="SAM" id="MobiDB-lite"/>
    </source>
</evidence>
<evidence type="ECO:0000313" key="3">
    <source>
        <dbReference type="EMBL" id="SCU93194.1"/>
    </source>
</evidence>
<feature type="region of interest" description="Disordered" evidence="1">
    <location>
        <begin position="453"/>
        <end position="494"/>
    </location>
</feature>
<keyword evidence="4" id="KW-1185">Reference proteome</keyword>
<feature type="region of interest" description="Disordered" evidence="1">
    <location>
        <begin position="307"/>
        <end position="352"/>
    </location>
</feature>
<feature type="compositionally biased region" description="Polar residues" evidence="1">
    <location>
        <begin position="546"/>
        <end position="563"/>
    </location>
</feature>
<dbReference type="GO" id="GO:0006357">
    <property type="term" value="P:regulation of transcription by RNA polymerase II"/>
    <property type="evidence" value="ECO:0007669"/>
    <property type="project" value="TreeGrafter"/>
</dbReference>
<feature type="domain" description="Ams2/SPT21 N-terminal" evidence="2">
    <location>
        <begin position="3"/>
        <end position="158"/>
    </location>
</feature>
<feature type="region of interest" description="Disordered" evidence="1">
    <location>
        <begin position="379"/>
        <end position="400"/>
    </location>
</feature>
<dbReference type="Pfam" id="PF25823">
    <property type="entry name" value="Ams2-SPT21_N"/>
    <property type="match status" value="1"/>
</dbReference>
<dbReference type="EMBL" id="LT598451">
    <property type="protein sequence ID" value="SCU93194.1"/>
    <property type="molecule type" value="Genomic_DNA"/>
</dbReference>
<feature type="compositionally biased region" description="Acidic residues" evidence="1">
    <location>
        <begin position="576"/>
        <end position="586"/>
    </location>
</feature>
<reference evidence="4" key="1">
    <citation type="submission" date="2016-03" db="EMBL/GenBank/DDBJ databases">
        <authorList>
            <person name="Devillers Hugo."/>
        </authorList>
    </citation>
    <scope>NUCLEOTIDE SEQUENCE [LARGE SCALE GENOMIC DNA]</scope>
</reference>
<dbReference type="InterPro" id="IPR057725">
    <property type="entry name" value="Ams2-SPT21_N"/>
</dbReference>
<sequence>MTTIMSLKVLYTVDRETSPYLTRSKTPVEVRVEDISSPSNDGSQIKIGMVVLNDVLAEICASSPELFSLGVDSNMDYNVYCRDICEMEEPLVSYGLLSKLRNESQQRQAESDALDANWPLVIGRVCSNFSAMLRFQNASSSPQNLQQTLEIKMRFSKVATANSSRRSSISNKSAVMPMLKKTPSMNLNGVTRRFSKTTELGKPNEPAPSVVAKRLTNPKPAPKAVRTQSLPIWNQDKNNQFALPTNSIAHKIYLADRAAKDTYIGQKQGQDKKPIYQISTLQQDNSVHKTKIDDSVSKRFDFITKKKGKMGKPSMKKPVTKTKSNNITKKVRRDSIPNTSTPLANELQTNNKSDELEDYKLLGDDDLVQQLLGRQKMRPVDYLEADQPGRSEESDNKENIPPRMTLAASRFEDLIGMDIPSSKSPSDIEKALANPRSDDPMEWFNDLFGSPLLSQKTTTPTKDPLTCNTLPIEDEEQDAAKAPTSDMDRTSPMDTLSMPLYELEQRKQVTNSKLIPSCKDQLRRLPLLSRPHNEHSSHDAEDDATSVLNFSTPSNASNHSMSGRNKRPAPVPSSPVDDEDYLDEYMQETRRKRKALPSSPTSMFQYQGVHADEEMANENTINNEEFSIHERPGRSDADSTPATQYRSSDGENTKHGEDNHAISDREVPHI</sequence>
<evidence type="ECO:0000259" key="2">
    <source>
        <dbReference type="Pfam" id="PF25823"/>
    </source>
</evidence>
<dbReference type="InterPro" id="IPR042403">
    <property type="entry name" value="Spt21/Ams2"/>
</dbReference>
<dbReference type="PANTHER" id="PTHR39147">
    <property type="entry name" value="PROTEIN SPT21"/>
    <property type="match status" value="1"/>
</dbReference>
<feature type="compositionally biased region" description="Basic and acidic residues" evidence="1">
    <location>
        <begin position="626"/>
        <end position="637"/>
    </location>
</feature>
<feature type="compositionally biased region" description="Polar residues" evidence="1">
    <location>
        <begin position="638"/>
        <end position="647"/>
    </location>
</feature>
<feature type="compositionally biased region" description="Polar residues" evidence="1">
    <location>
        <begin position="453"/>
        <end position="469"/>
    </location>
</feature>
<feature type="compositionally biased region" description="Basic and acidic residues" evidence="1">
    <location>
        <begin position="387"/>
        <end position="400"/>
    </location>
</feature>
<dbReference type="GO" id="GO:0000183">
    <property type="term" value="P:rDNA heterochromatin formation"/>
    <property type="evidence" value="ECO:0007669"/>
    <property type="project" value="TreeGrafter"/>
</dbReference>
<dbReference type="Proteomes" id="UP000189911">
    <property type="component" value="Chromosome E"/>
</dbReference>
<feature type="compositionally biased region" description="Basic residues" evidence="1">
    <location>
        <begin position="307"/>
        <end position="320"/>
    </location>
</feature>
<dbReference type="OrthoDB" id="3199820at2759"/>
<dbReference type="GO" id="GO:0030466">
    <property type="term" value="P:silent mating-type cassette heterochromatin formation"/>
    <property type="evidence" value="ECO:0007669"/>
    <property type="project" value="TreeGrafter"/>
</dbReference>